<dbReference type="KEGG" id="nfn:NFRAN_1508"/>
<reference evidence="1 2" key="1">
    <citation type="submission" date="2019-02" db="EMBL/GenBank/DDBJ databases">
        <authorList>
            <person name="Lehtovirta-Morley E L."/>
        </authorList>
    </citation>
    <scope>NUCLEOTIDE SEQUENCE [LARGE SCALE GENOMIC DNA]</scope>
    <source>
        <strain evidence="1">NFRAN1</strain>
    </source>
</reference>
<dbReference type="AlphaFoldDB" id="A0A484IDT3"/>
<gene>
    <name evidence="1" type="ORF">NFRAN_1508</name>
</gene>
<keyword evidence="2" id="KW-1185">Reference proteome</keyword>
<dbReference type="EMBL" id="LR216287">
    <property type="protein sequence ID" value="VFJ13830.1"/>
    <property type="molecule type" value="Genomic_DNA"/>
</dbReference>
<dbReference type="Proteomes" id="UP000294299">
    <property type="component" value="Chromosome NFRAN"/>
</dbReference>
<name>A0A484IDT3_9ARCH</name>
<organism evidence="1 2">
    <name type="scientific">Candidatus Nitrosocosmicus franklandianus</name>
    <dbReference type="NCBI Taxonomy" id="1798806"/>
    <lineage>
        <taxon>Archaea</taxon>
        <taxon>Nitrososphaerota</taxon>
        <taxon>Nitrososphaeria</taxon>
        <taxon>Nitrososphaerales</taxon>
        <taxon>Nitrososphaeraceae</taxon>
        <taxon>Candidatus Nitrosocosmicus</taxon>
    </lineage>
</organism>
<protein>
    <submittedName>
        <fullName evidence="1">Uncharacterized protein</fullName>
    </submittedName>
</protein>
<proteinExistence type="predicted"/>
<sequence>MTSLTKKVEINQFLIRVGTSLDNLFDRIINSNSVTSHCD</sequence>
<evidence type="ECO:0000313" key="1">
    <source>
        <dbReference type="EMBL" id="VFJ13830.1"/>
    </source>
</evidence>
<accession>A0A484IDT3</accession>
<evidence type="ECO:0000313" key="2">
    <source>
        <dbReference type="Proteomes" id="UP000294299"/>
    </source>
</evidence>